<dbReference type="Gene3D" id="1.10.510.10">
    <property type="entry name" value="Transferase(Phosphotransferase) domain 1"/>
    <property type="match status" value="1"/>
</dbReference>
<dbReference type="Proteomes" id="UP000295431">
    <property type="component" value="Unassembled WGS sequence"/>
</dbReference>
<feature type="compositionally biased region" description="Low complexity" evidence="7">
    <location>
        <begin position="329"/>
        <end position="339"/>
    </location>
</feature>
<dbReference type="OrthoDB" id="3471850at2"/>
<evidence type="ECO:0000313" key="11">
    <source>
        <dbReference type="Proteomes" id="UP000295431"/>
    </source>
</evidence>
<evidence type="ECO:0000256" key="4">
    <source>
        <dbReference type="ARBA" id="ARBA00022741"/>
    </source>
</evidence>
<evidence type="ECO:0000256" key="6">
    <source>
        <dbReference type="ARBA" id="ARBA00022840"/>
    </source>
</evidence>
<keyword evidence="4" id="KW-0547">Nucleotide-binding</keyword>
<dbReference type="EMBL" id="SMJW01000146">
    <property type="protein sequence ID" value="TDC12082.1"/>
    <property type="molecule type" value="Genomic_DNA"/>
</dbReference>
<feature type="compositionally biased region" description="Pro residues" evidence="7">
    <location>
        <begin position="319"/>
        <end position="328"/>
    </location>
</feature>
<proteinExistence type="predicted"/>
<evidence type="ECO:0000259" key="9">
    <source>
        <dbReference type="PROSITE" id="PS50011"/>
    </source>
</evidence>
<evidence type="ECO:0000256" key="5">
    <source>
        <dbReference type="ARBA" id="ARBA00022777"/>
    </source>
</evidence>
<comment type="caution">
    <text evidence="10">The sequence shown here is derived from an EMBL/GenBank/DDBJ whole genome shotgun (WGS) entry which is preliminary data.</text>
</comment>
<name>A0A4R4NX78_9ACTN</name>
<evidence type="ECO:0000256" key="1">
    <source>
        <dbReference type="ARBA" id="ARBA00012513"/>
    </source>
</evidence>
<dbReference type="InterPro" id="IPR011009">
    <property type="entry name" value="Kinase-like_dom_sf"/>
</dbReference>
<protein>
    <recommendedName>
        <fullName evidence="1">non-specific serine/threonine protein kinase</fullName>
        <ecNumber evidence="1">2.7.11.1</ecNumber>
    </recommendedName>
</protein>
<keyword evidence="8" id="KW-1133">Transmembrane helix</keyword>
<dbReference type="EC" id="2.7.11.1" evidence="1"/>
<reference evidence="10 11" key="1">
    <citation type="submission" date="2019-03" db="EMBL/GenBank/DDBJ databases">
        <title>Draft genome sequences of novel Actinobacteria.</title>
        <authorList>
            <person name="Sahin N."/>
            <person name="Ay H."/>
            <person name="Saygin H."/>
        </authorList>
    </citation>
    <scope>NUCLEOTIDE SEQUENCE [LARGE SCALE GENOMIC DNA]</scope>
    <source>
        <strain evidence="10 11">DSM 45347</strain>
    </source>
</reference>
<feature type="transmembrane region" description="Helical" evidence="8">
    <location>
        <begin position="264"/>
        <end position="286"/>
    </location>
</feature>
<dbReference type="RefSeq" id="WP_131942634.1">
    <property type="nucleotide sequence ID" value="NZ_SMJW01000146.1"/>
</dbReference>
<evidence type="ECO:0000256" key="3">
    <source>
        <dbReference type="ARBA" id="ARBA00022679"/>
    </source>
</evidence>
<keyword evidence="11" id="KW-1185">Reference proteome</keyword>
<dbReference type="SUPFAM" id="SSF56112">
    <property type="entry name" value="Protein kinase-like (PK-like)"/>
    <property type="match status" value="1"/>
</dbReference>
<keyword evidence="6" id="KW-0067">ATP-binding</keyword>
<keyword evidence="8" id="KW-0472">Membrane</keyword>
<dbReference type="GO" id="GO:0005524">
    <property type="term" value="F:ATP binding"/>
    <property type="evidence" value="ECO:0007669"/>
    <property type="project" value="UniProtKB-KW"/>
</dbReference>
<gene>
    <name evidence="10" type="ORF">E1284_25310</name>
</gene>
<dbReference type="PANTHER" id="PTHR43289:SF6">
    <property type="entry name" value="SERINE_THREONINE-PROTEIN KINASE NEKL-3"/>
    <property type="match status" value="1"/>
</dbReference>
<dbReference type="Gene3D" id="3.30.200.20">
    <property type="entry name" value="Phosphorylase Kinase, domain 1"/>
    <property type="match status" value="1"/>
</dbReference>
<sequence>MDPGFRLDGRYRMEHRAGRRGPAEVWRAHDELLARRVAVALVAVPRERRALRRRLRDSARAAAALAHPGIATTYDYGEAGGPGGESLTYVVTEDLTGESLAARLERGLPCAQEALSVCAEVADALAAVHSCGVVHGDLRAGQVLLTEDGVKILGLGIAGAAGAGGAEAARDGEPGQAEDVRAFGALLAACLPDAGAPPESGLPAELAALADRCRAAEPGERPPAAEVARALAARTAAAAVLPPADAPGGRRAGPRRGYRRFRRAAVLGGAAAAVPALALAPLAVVLPTLRDAPGGVALPAPPRRSAPPHSPADGRGALPPVPAAPPRPARAARPAVPAADTRAQAVGALARMRRAIDTGMAAGEVGPRFGTDLATQVSTLLNEVDGGEPVDLPRRVAALRSALAGRAPGDVAPERAAGLSALLAEIPVRP</sequence>
<keyword evidence="8" id="KW-0812">Transmembrane</keyword>
<evidence type="ECO:0000256" key="8">
    <source>
        <dbReference type="SAM" id="Phobius"/>
    </source>
</evidence>
<keyword evidence="2" id="KW-0723">Serine/threonine-protein kinase</keyword>
<dbReference type="Pfam" id="PF00069">
    <property type="entry name" value="Pkinase"/>
    <property type="match status" value="1"/>
</dbReference>
<dbReference type="PROSITE" id="PS50011">
    <property type="entry name" value="PROTEIN_KINASE_DOM"/>
    <property type="match status" value="1"/>
</dbReference>
<feature type="compositionally biased region" description="Pro residues" evidence="7">
    <location>
        <begin position="299"/>
        <end position="310"/>
    </location>
</feature>
<evidence type="ECO:0000256" key="2">
    <source>
        <dbReference type="ARBA" id="ARBA00022527"/>
    </source>
</evidence>
<feature type="region of interest" description="Disordered" evidence="7">
    <location>
        <begin position="296"/>
        <end position="339"/>
    </location>
</feature>
<dbReference type="GO" id="GO:0004674">
    <property type="term" value="F:protein serine/threonine kinase activity"/>
    <property type="evidence" value="ECO:0007669"/>
    <property type="project" value="UniProtKB-KW"/>
</dbReference>
<feature type="domain" description="Protein kinase" evidence="9">
    <location>
        <begin position="11"/>
        <end position="241"/>
    </location>
</feature>
<keyword evidence="3" id="KW-0808">Transferase</keyword>
<keyword evidence="5" id="KW-0418">Kinase</keyword>
<accession>A0A4R4NX78</accession>
<dbReference type="InterPro" id="IPR000719">
    <property type="entry name" value="Prot_kinase_dom"/>
</dbReference>
<evidence type="ECO:0000256" key="7">
    <source>
        <dbReference type="SAM" id="MobiDB-lite"/>
    </source>
</evidence>
<organism evidence="10 11">
    <name type="scientific">Actinomadura bangladeshensis</name>
    <dbReference type="NCBI Taxonomy" id="453573"/>
    <lineage>
        <taxon>Bacteria</taxon>
        <taxon>Bacillati</taxon>
        <taxon>Actinomycetota</taxon>
        <taxon>Actinomycetes</taxon>
        <taxon>Streptosporangiales</taxon>
        <taxon>Thermomonosporaceae</taxon>
        <taxon>Actinomadura</taxon>
    </lineage>
</organism>
<evidence type="ECO:0000313" key="10">
    <source>
        <dbReference type="EMBL" id="TDC12082.1"/>
    </source>
</evidence>
<dbReference type="PANTHER" id="PTHR43289">
    <property type="entry name" value="MITOGEN-ACTIVATED PROTEIN KINASE KINASE KINASE 20-RELATED"/>
    <property type="match status" value="1"/>
</dbReference>
<dbReference type="AlphaFoldDB" id="A0A4R4NX78"/>